<evidence type="ECO:0000313" key="2">
    <source>
        <dbReference type="Proteomes" id="UP000041254"/>
    </source>
</evidence>
<dbReference type="PhylomeDB" id="A0A0G4GQV4"/>
<sequence length="130" mass="14021">MMLPTYGDMQNTMHFIDRDARGAVLAGLLDRSVHQSVEGATAAMAWTFANDTPCKFKHLLLTPFDHPFIAYIAIDDSGDGQVSVRVFTTEQPAAGVSADAPFKDRFPRTTALARPVLGPIAPIVFDGEAA</sequence>
<evidence type="ECO:0000313" key="1">
    <source>
        <dbReference type="EMBL" id="CEM32832.1"/>
    </source>
</evidence>
<name>A0A0G4GQV4_VITBC</name>
<organism evidence="1 2">
    <name type="scientific">Vitrella brassicaformis (strain CCMP3155)</name>
    <dbReference type="NCBI Taxonomy" id="1169540"/>
    <lineage>
        <taxon>Eukaryota</taxon>
        <taxon>Sar</taxon>
        <taxon>Alveolata</taxon>
        <taxon>Colpodellida</taxon>
        <taxon>Vitrellaceae</taxon>
        <taxon>Vitrella</taxon>
    </lineage>
</organism>
<accession>A0A0G4GQV4</accession>
<protein>
    <submittedName>
        <fullName evidence="1">Uncharacterized protein</fullName>
    </submittedName>
</protein>
<reference evidence="1 2" key="1">
    <citation type="submission" date="2014-11" db="EMBL/GenBank/DDBJ databases">
        <authorList>
            <person name="Zhu J."/>
            <person name="Qi W."/>
            <person name="Song R."/>
        </authorList>
    </citation>
    <scope>NUCLEOTIDE SEQUENCE [LARGE SCALE GENOMIC DNA]</scope>
</reference>
<keyword evidence="2" id="KW-1185">Reference proteome</keyword>
<dbReference type="EMBL" id="CDMY01000765">
    <property type="protein sequence ID" value="CEM32832.1"/>
    <property type="molecule type" value="Genomic_DNA"/>
</dbReference>
<dbReference type="InParanoid" id="A0A0G4GQV4"/>
<gene>
    <name evidence="1" type="ORF">Vbra_4586</name>
</gene>
<dbReference type="VEuPathDB" id="CryptoDB:Vbra_4586"/>
<dbReference type="AlphaFoldDB" id="A0A0G4GQV4"/>
<dbReference type="Proteomes" id="UP000041254">
    <property type="component" value="Unassembled WGS sequence"/>
</dbReference>
<proteinExistence type="predicted"/>